<dbReference type="EMBL" id="CAJOBC010005544">
    <property type="protein sequence ID" value="CAF3867161.1"/>
    <property type="molecule type" value="Genomic_DNA"/>
</dbReference>
<dbReference type="Proteomes" id="UP000663829">
    <property type="component" value="Unassembled WGS sequence"/>
</dbReference>
<proteinExistence type="predicted"/>
<protein>
    <submittedName>
        <fullName evidence="1">Uncharacterized protein</fullName>
    </submittedName>
</protein>
<evidence type="ECO:0000313" key="3">
    <source>
        <dbReference type="Proteomes" id="UP000663829"/>
    </source>
</evidence>
<dbReference type="Proteomes" id="UP000681722">
    <property type="component" value="Unassembled WGS sequence"/>
</dbReference>
<comment type="caution">
    <text evidence="1">The sequence shown here is derived from an EMBL/GenBank/DDBJ whole genome shotgun (WGS) entry which is preliminary data.</text>
</comment>
<reference evidence="1" key="1">
    <citation type="submission" date="2021-02" db="EMBL/GenBank/DDBJ databases">
        <authorList>
            <person name="Nowell W R."/>
        </authorList>
    </citation>
    <scope>NUCLEOTIDE SEQUENCE</scope>
</reference>
<name>A0A814P3M8_9BILA</name>
<evidence type="ECO:0000313" key="1">
    <source>
        <dbReference type="EMBL" id="CAF1102329.1"/>
    </source>
</evidence>
<keyword evidence="3" id="KW-1185">Reference proteome</keyword>
<dbReference type="AlphaFoldDB" id="A0A814P3M8"/>
<accession>A0A814P3M8</accession>
<evidence type="ECO:0000313" key="2">
    <source>
        <dbReference type="EMBL" id="CAF3867161.1"/>
    </source>
</evidence>
<sequence>MQHAVLPKANEISDNANVIEKFNDPLDFTLIWLDRGLSNVTTDIQRTLTHLHQLTNNVLTFDDVDKWDSYMKNNDKTNLFLIVAGSLSENVLLKVDCIRHVDSVFIFCFNQATYEHLLLSSKFKKLVGVYNNTKDLIESVEKHAHLMIKQLAIFKFFDKKQHTLGRNTGSFFWFQVLLYVLRQMPKTAQSQEDMLEHCTNYYRDNSLELTRIEEFRRTYNADMAISWYTRDTFIYRMVNQALRTENIDALYLFRVIRLGHMA</sequence>
<dbReference type="EMBL" id="CAJNOQ010005544">
    <property type="protein sequence ID" value="CAF1102329.1"/>
    <property type="molecule type" value="Genomic_DNA"/>
</dbReference>
<organism evidence="1 3">
    <name type="scientific">Didymodactylos carnosus</name>
    <dbReference type="NCBI Taxonomy" id="1234261"/>
    <lineage>
        <taxon>Eukaryota</taxon>
        <taxon>Metazoa</taxon>
        <taxon>Spiralia</taxon>
        <taxon>Gnathifera</taxon>
        <taxon>Rotifera</taxon>
        <taxon>Eurotatoria</taxon>
        <taxon>Bdelloidea</taxon>
        <taxon>Philodinida</taxon>
        <taxon>Philodinidae</taxon>
        <taxon>Didymodactylos</taxon>
    </lineage>
</organism>
<gene>
    <name evidence="1" type="ORF">GPM918_LOCUS18811</name>
    <name evidence="2" type="ORF">SRO942_LOCUS18808</name>
</gene>